<proteinExistence type="predicted"/>
<evidence type="ECO:0000313" key="2">
    <source>
        <dbReference type="EMBL" id="AXX91320.1"/>
    </source>
</evidence>
<dbReference type="EMBL" id="NXFY01000003">
    <property type="protein sequence ID" value="PHO18926.1"/>
    <property type="molecule type" value="Genomic_DNA"/>
</dbReference>
<evidence type="ECO:0000313" key="3">
    <source>
        <dbReference type="EMBL" id="PHO18926.1"/>
    </source>
</evidence>
<dbReference type="SUPFAM" id="SSF56935">
    <property type="entry name" value="Porins"/>
    <property type="match status" value="1"/>
</dbReference>
<dbReference type="EMBL" id="CP032098">
    <property type="protein sequence ID" value="AXX91320.1"/>
    <property type="molecule type" value="Genomic_DNA"/>
</dbReference>
<name>A0A2G1DKS8_9BACT</name>
<dbReference type="Proteomes" id="UP000262712">
    <property type="component" value="Chromosome"/>
</dbReference>
<feature type="chain" id="PRO_5044573617" evidence="1">
    <location>
        <begin position="27"/>
        <end position="411"/>
    </location>
</feature>
<reference evidence="2 5" key="2">
    <citation type="submission" date="2018-08" db="EMBL/GenBank/DDBJ databases">
        <title>Complete genome of the Arcobacter molluscorum type strain LMG 25693.</title>
        <authorList>
            <person name="Miller W.G."/>
            <person name="Yee E."/>
            <person name="Bono J.L."/>
        </authorList>
    </citation>
    <scope>NUCLEOTIDE SEQUENCE [LARGE SCALE GENOMIC DNA]</scope>
    <source>
        <strain evidence="2 5">CECT 7696</strain>
    </source>
</reference>
<reference evidence="3 4" key="1">
    <citation type="submission" date="2017-09" db="EMBL/GenBank/DDBJ databases">
        <title>Arcobacter canalis sp. nov., a new species isolated from a water canal contaminated with urban sewage.</title>
        <authorList>
            <person name="Perez-Cataluna A."/>
            <person name="Salas-Masso N."/>
            <person name="Figueras M.J."/>
        </authorList>
    </citation>
    <scope>NUCLEOTIDE SEQUENCE [LARGE SCALE GENOMIC DNA]</scope>
    <source>
        <strain evidence="3 4">F98-3</strain>
    </source>
</reference>
<keyword evidence="1" id="KW-0732">Signal</keyword>
<feature type="signal peptide" evidence="1">
    <location>
        <begin position="1"/>
        <end position="26"/>
    </location>
</feature>
<keyword evidence="4" id="KW-1185">Reference proteome</keyword>
<dbReference type="Pfam" id="PF05538">
    <property type="entry name" value="Campylo_MOMP"/>
    <property type="match status" value="1"/>
</dbReference>
<gene>
    <name evidence="2" type="ORF">AMOL_0304</name>
    <name evidence="3" type="ORF">CPU12_03445</name>
</gene>
<accession>A0A2G1DKS8</accession>
<dbReference type="Gene3D" id="2.40.160.10">
    <property type="entry name" value="Porin"/>
    <property type="match status" value="1"/>
</dbReference>
<dbReference type="InterPro" id="IPR008439">
    <property type="entry name" value="Campylo_MOMP"/>
</dbReference>
<sequence length="411" mass="44362">MRKFAKMSLVAAVAVAGLTTSSSAKALEDAIKNVDVSGTVTYRYNDYEDNYGEVNGVKKHHSKSTNNYKIALNLKSKVNEDVTANTRFIIGGKQAGEASLSTHDDSDGQLNVTLSEVNFVYTGIANTAITLGKQALATPFTMARDSMGNEQTGTGALAVTNLGPVTLAAAYFNQTNLGEDYGEISDTLHPRNRKDAKGNFIGDINGDENVVFVGAMASFAGINVDASYIDLQDIADAYTVGLKAAYNVGDVKLSPFVRYSSLDLDDTSADNKLFKIGIDAQMGIFDAYLYYGHTDDEGGTTALDYSAETGMDPHWRVTLTGINDADAIYAGVSAQVLPKLNIALKYSSIDTGSKTVDTGDQEEIYTKVTYDMSKNFSTYVQFGQFTKDKERGSTDKDIDSTIGRLNIQYSF</sequence>
<evidence type="ECO:0000313" key="5">
    <source>
        <dbReference type="Proteomes" id="UP000262712"/>
    </source>
</evidence>
<dbReference type="InterPro" id="IPR023614">
    <property type="entry name" value="Porin_dom_sf"/>
</dbReference>
<dbReference type="AlphaFoldDB" id="A0A2G1DKS8"/>
<evidence type="ECO:0000313" key="4">
    <source>
        <dbReference type="Proteomes" id="UP000221222"/>
    </source>
</evidence>
<dbReference type="Proteomes" id="UP000221222">
    <property type="component" value="Unassembled WGS sequence"/>
</dbReference>
<evidence type="ECO:0000256" key="1">
    <source>
        <dbReference type="SAM" id="SignalP"/>
    </source>
</evidence>
<dbReference type="KEGG" id="amol:AMOL_0304"/>
<protein>
    <submittedName>
        <fullName evidence="2">Campylo_MOMP domain-containing protein</fullName>
    </submittedName>
</protein>
<organism evidence="3 4">
    <name type="scientific">Malaciobacter molluscorum LMG 25693</name>
    <dbReference type="NCBI Taxonomy" id="870501"/>
    <lineage>
        <taxon>Bacteria</taxon>
        <taxon>Pseudomonadati</taxon>
        <taxon>Campylobacterota</taxon>
        <taxon>Epsilonproteobacteria</taxon>
        <taxon>Campylobacterales</taxon>
        <taxon>Arcobacteraceae</taxon>
        <taxon>Malaciobacter</taxon>
    </lineage>
</organism>
<dbReference type="RefSeq" id="WP_099341684.1">
    <property type="nucleotide sequence ID" value="NZ_CP032098.1"/>
</dbReference>